<evidence type="ECO:0000313" key="1">
    <source>
        <dbReference type="EMBL" id="KAJ8685694.1"/>
    </source>
</evidence>
<dbReference type="Proteomes" id="UP001239111">
    <property type="component" value="Chromosome 1"/>
</dbReference>
<keyword evidence="2" id="KW-1185">Reference proteome</keyword>
<accession>A0ACC2PQW1</accession>
<comment type="caution">
    <text evidence="1">The sequence shown here is derived from an EMBL/GenBank/DDBJ whole genome shotgun (WGS) entry which is preliminary data.</text>
</comment>
<name>A0ACC2PQW1_9HYME</name>
<proteinExistence type="predicted"/>
<sequence length="278" mass="30571">MVQCYWVLRRNGSVHLVAGNWIMEPIPGSYVTLAWPTSATAEERWRLARLRSAPGPGLGVDRVRDSNIHGYVRRPGRRGSSIAKRKRGRSQLTWRQCEGAAPFGGRSAERADSGFGGSSNLDDSDNDLDHADEPPAKRRRRSTESSESKDKVNPPAQNELQSDGRTNATAGLRLSVCMTPNNQTPHSVLANLLSKLPAHTHDAVTSEVVLEIFSEDARVVVNGHDEGRQIINRSCSVSWAKDVPRRCVDDPKLRAVIREILSGTRCLKRPGAPSASIR</sequence>
<protein>
    <submittedName>
        <fullName evidence="1">Uncharacterized protein</fullName>
    </submittedName>
</protein>
<evidence type="ECO:0000313" key="2">
    <source>
        <dbReference type="Proteomes" id="UP001239111"/>
    </source>
</evidence>
<gene>
    <name evidence="1" type="ORF">QAD02_021487</name>
</gene>
<dbReference type="EMBL" id="CM056741">
    <property type="protein sequence ID" value="KAJ8685694.1"/>
    <property type="molecule type" value="Genomic_DNA"/>
</dbReference>
<reference evidence="1" key="1">
    <citation type="submission" date="2023-04" db="EMBL/GenBank/DDBJ databases">
        <title>A chromosome-level genome assembly of the parasitoid wasp Eretmocerus hayati.</title>
        <authorList>
            <person name="Zhong Y."/>
            <person name="Liu S."/>
            <person name="Liu Y."/>
        </authorList>
    </citation>
    <scope>NUCLEOTIDE SEQUENCE</scope>
    <source>
        <strain evidence="1">ZJU_SS_LIU_2023</strain>
    </source>
</reference>
<organism evidence="1 2">
    <name type="scientific">Eretmocerus hayati</name>
    <dbReference type="NCBI Taxonomy" id="131215"/>
    <lineage>
        <taxon>Eukaryota</taxon>
        <taxon>Metazoa</taxon>
        <taxon>Ecdysozoa</taxon>
        <taxon>Arthropoda</taxon>
        <taxon>Hexapoda</taxon>
        <taxon>Insecta</taxon>
        <taxon>Pterygota</taxon>
        <taxon>Neoptera</taxon>
        <taxon>Endopterygota</taxon>
        <taxon>Hymenoptera</taxon>
        <taxon>Apocrita</taxon>
        <taxon>Proctotrupomorpha</taxon>
        <taxon>Chalcidoidea</taxon>
        <taxon>Aphelinidae</taxon>
        <taxon>Aphelininae</taxon>
        <taxon>Eretmocerus</taxon>
    </lineage>
</organism>